<dbReference type="PROSITE" id="PS00455">
    <property type="entry name" value="AMP_BINDING"/>
    <property type="match status" value="1"/>
</dbReference>
<dbReference type="InterPro" id="IPR000873">
    <property type="entry name" value="AMP-dep_synth/lig_dom"/>
</dbReference>
<evidence type="ECO:0000259" key="2">
    <source>
        <dbReference type="Pfam" id="PF13193"/>
    </source>
</evidence>
<feature type="domain" description="AMP-binding enzyme C-terminal" evidence="2">
    <location>
        <begin position="444"/>
        <end position="522"/>
    </location>
</feature>
<dbReference type="InterPro" id="IPR050237">
    <property type="entry name" value="ATP-dep_AMP-bd_enzyme"/>
</dbReference>
<dbReference type="RefSeq" id="WP_307403178.1">
    <property type="nucleotide sequence ID" value="NZ_JAUSUX010000023.1"/>
</dbReference>
<gene>
    <name evidence="3" type="ORF">J2Z49_002435</name>
</gene>
<dbReference type="SUPFAM" id="SSF56801">
    <property type="entry name" value="Acetyl-CoA synthetase-like"/>
    <property type="match status" value="1"/>
</dbReference>
<evidence type="ECO:0000259" key="1">
    <source>
        <dbReference type="Pfam" id="PF00501"/>
    </source>
</evidence>
<dbReference type="InterPro" id="IPR042099">
    <property type="entry name" value="ANL_N_sf"/>
</dbReference>
<dbReference type="Pfam" id="PF00501">
    <property type="entry name" value="AMP-binding"/>
    <property type="match status" value="1"/>
</dbReference>
<dbReference type="GO" id="GO:0016874">
    <property type="term" value="F:ligase activity"/>
    <property type="evidence" value="ECO:0007669"/>
    <property type="project" value="UniProtKB-KW"/>
</dbReference>
<dbReference type="Pfam" id="PF13193">
    <property type="entry name" value="AMP-binding_C"/>
    <property type="match status" value="1"/>
</dbReference>
<reference evidence="3 4" key="1">
    <citation type="submission" date="2023-07" db="EMBL/GenBank/DDBJ databases">
        <title>Genomic Encyclopedia of Type Strains, Phase IV (KMG-IV): sequencing the most valuable type-strain genomes for metagenomic binning, comparative biology and taxonomic classification.</title>
        <authorList>
            <person name="Goeker M."/>
        </authorList>
    </citation>
    <scope>NUCLEOTIDE SEQUENCE [LARGE SCALE GENOMIC DNA]</scope>
    <source>
        <strain evidence="3 4">DSM 12396</strain>
    </source>
</reference>
<protein>
    <submittedName>
        <fullName evidence="3">Crotonobetaine/carnitine-CoA ligase</fullName>
        <ecNumber evidence="3">6.2.1.-</ecNumber>
    </submittedName>
</protein>
<name>A0ABU0B3L7_9FIRM</name>
<dbReference type="Gene3D" id="3.30.300.30">
    <property type="match status" value="1"/>
</dbReference>
<dbReference type="InterPro" id="IPR025110">
    <property type="entry name" value="AMP-bd_C"/>
</dbReference>
<dbReference type="PANTHER" id="PTHR43767">
    <property type="entry name" value="LONG-CHAIN-FATTY-ACID--COA LIGASE"/>
    <property type="match status" value="1"/>
</dbReference>
<dbReference type="PANTHER" id="PTHR43767:SF1">
    <property type="entry name" value="NONRIBOSOMAL PEPTIDE SYNTHASE PES1 (EUROFUNG)-RELATED"/>
    <property type="match status" value="1"/>
</dbReference>
<organism evidence="3 4">
    <name type="scientific">Desulfofundulus luciae</name>
    <dbReference type="NCBI Taxonomy" id="74702"/>
    <lineage>
        <taxon>Bacteria</taxon>
        <taxon>Bacillati</taxon>
        <taxon>Bacillota</taxon>
        <taxon>Clostridia</taxon>
        <taxon>Eubacteriales</taxon>
        <taxon>Peptococcaceae</taxon>
        <taxon>Desulfofundulus</taxon>
    </lineage>
</organism>
<accession>A0ABU0B3L7</accession>
<dbReference type="InterPro" id="IPR045851">
    <property type="entry name" value="AMP-bd_C_sf"/>
</dbReference>
<evidence type="ECO:0000313" key="3">
    <source>
        <dbReference type="EMBL" id="MDQ0287314.1"/>
    </source>
</evidence>
<evidence type="ECO:0000313" key="4">
    <source>
        <dbReference type="Proteomes" id="UP001225644"/>
    </source>
</evidence>
<dbReference type="EMBL" id="JAUSUX010000023">
    <property type="protein sequence ID" value="MDQ0287314.1"/>
    <property type="molecule type" value="Genomic_DNA"/>
</dbReference>
<keyword evidence="3" id="KW-0436">Ligase</keyword>
<comment type="caution">
    <text evidence="3">The sequence shown here is derived from an EMBL/GenBank/DDBJ whole genome shotgun (WGS) entry which is preliminary data.</text>
</comment>
<sequence length="549" mass="62502">MPVKPLTPEELKKLEADMVNWVLPKILEKKAEKNGEKIFLNILNKRFYSYAETNRRANQVGRYLQKLGVSKGEKVAILLPNSEHYIFSWFGIHKIGAVQVPVNTAYKGEFLQYAIDFSDSVVLITAPEFLDRVMLIQNELPKLKYILVLKGDRPLENPGINTKPLLAFDEAYNESGENLGIEVAFSDPERIMFTSGTTGRSKGVFRSHAAAYWSARNYVDVCGVTSEDVLFTSLPLFHANAQVLCVYPAMLADARVAIYERFSATQLWNWCRESGATIFNLLGAMSYFLYNQPPTERDADNPVRLIMAAPAPRDIYHEFEKRFGIKFTEGYGLTETGMVTYMPVEAPRVGSIGKAAPGYEVKVVDEHDREVPPNTTGEIVVRNQLPWLMVTEYYRMPEKTVSDFRNLWFHTGDAGRMDEDGYFYFVDRKKDYIRRRAENISSFEVEKVVNSHPAVSESAAIGIPAGEGAVAEDEIKIVIVLKPGAQLTPEELMKWCEDRMPYFMIPRYVEFVPELPKTPTEKVKKHLLREAGITPQTWDREKAGYKIKR</sequence>
<dbReference type="CDD" id="cd05934">
    <property type="entry name" value="FACL_DitJ_like"/>
    <property type="match status" value="1"/>
</dbReference>
<dbReference type="Gene3D" id="3.40.50.12780">
    <property type="entry name" value="N-terminal domain of ligase-like"/>
    <property type="match status" value="1"/>
</dbReference>
<dbReference type="EC" id="6.2.1.-" evidence="3"/>
<keyword evidence="4" id="KW-1185">Reference proteome</keyword>
<dbReference type="Proteomes" id="UP001225644">
    <property type="component" value="Unassembled WGS sequence"/>
</dbReference>
<proteinExistence type="predicted"/>
<feature type="domain" description="AMP-dependent synthetase/ligase" evidence="1">
    <location>
        <begin position="27"/>
        <end position="384"/>
    </location>
</feature>
<dbReference type="InterPro" id="IPR020845">
    <property type="entry name" value="AMP-binding_CS"/>
</dbReference>